<evidence type="ECO:0000313" key="3">
    <source>
        <dbReference type="Proteomes" id="UP000652761"/>
    </source>
</evidence>
<dbReference type="AlphaFoldDB" id="A0A843XSB0"/>
<keyword evidence="1" id="KW-0812">Transmembrane</keyword>
<keyword evidence="1" id="KW-0472">Membrane</keyword>
<accession>A0A843XSB0</accession>
<dbReference type="Proteomes" id="UP000652761">
    <property type="component" value="Unassembled WGS sequence"/>
</dbReference>
<protein>
    <submittedName>
        <fullName evidence="2">Uncharacterized protein</fullName>
    </submittedName>
</protein>
<feature type="non-terminal residue" evidence="2">
    <location>
        <position position="1"/>
    </location>
</feature>
<name>A0A843XSB0_COLES</name>
<reference evidence="2" key="1">
    <citation type="submission" date="2017-07" db="EMBL/GenBank/DDBJ databases">
        <title>Taro Niue Genome Assembly and Annotation.</title>
        <authorList>
            <person name="Atibalentja N."/>
            <person name="Keating K."/>
            <person name="Fields C.J."/>
        </authorList>
    </citation>
    <scope>NUCLEOTIDE SEQUENCE</scope>
    <source>
        <strain evidence="2">Niue_2</strain>
        <tissue evidence="2">Leaf</tissue>
    </source>
</reference>
<gene>
    <name evidence="2" type="ORF">Taro_055821</name>
</gene>
<evidence type="ECO:0000256" key="1">
    <source>
        <dbReference type="SAM" id="Phobius"/>
    </source>
</evidence>
<proteinExistence type="predicted"/>
<feature type="transmembrane region" description="Helical" evidence="1">
    <location>
        <begin position="15"/>
        <end position="35"/>
    </location>
</feature>
<comment type="caution">
    <text evidence="2">The sequence shown here is derived from an EMBL/GenBank/DDBJ whole genome shotgun (WGS) entry which is preliminary data.</text>
</comment>
<organism evidence="2 3">
    <name type="scientific">Colocasia esculenta</name>
    <name type="common">Wild taro</name>
    <name type="synonym">Arum esculentum</name>
    <dbReference type="NCBI Taxonomy" id="4460"/>
    <lineage>
        <taxon>Eukaryota</taxon>
        <taxon>Viridiplantae</taxon>
        <taxon>Streptophyta</taxon>
        <taxon>Embryophyta</taxon>
        <taxon>Tracheophyta</taxon>
        <taxon>Spermatophyta</taxon>
        <taxon>Magnoliopsida</taxon>
        <taxon>Liliopsida</taxon>
        <taxon>Araceae</taxon>
        <taxon>Aroideae</taxon>
        <taxon>Colocasieae</taxon>
        <taxon>Colocasia</taxon>
    </lineage>
</organism>
<evidence type="ECO:0000313" key="2">
    <source>
        <dbReference type="EMBL" id="MQM22764.1"/>
    </source>
</evidence>
<keyword evidence="1" id="KW-1133">Transmembrane helix</keyword>
<dbReference type="EMBL" id="NMUH01013875">
    <property type="protein sequence ID" value="MQM22764.1"/>
    <property type="molecule type" value="Genomic_DNA"/>
</dbReference>
<keyword evidence="3" id="KW-1185">Reference proteome</keyword>
<sequence length="73" mass="8391">MFELYVRLRERRQRAATCVCGCAVACSALVVGGWLRFYPLWCAWWWHDSGCGYAMVPHGGRYLYPLRVVLCCG</sequence>